<dbReference type="AlphaFoldDB" id="A0AAD5VTA6"/>
<keyword evidence="4" id="KW-1185">Reference proteome</keyword>
<dbReference type="Proteomes" id="UP001213000">
    <property type="component" value="Unassembled WGS sequence"/>
</dbReference>
<dbReference type="PROSITE" id="PS50097">
    <property type="entry name" value="BTB"/>
    <property type="match status" value="1"/>
</dbReference>
<proteinExistence type="predicted"/>
<dbReference type="EMBL" id="JANIEX010000361">
    <property type="protein sequence ID" value="KAJ3568191.1"/>
    <property type="molecule type" value="Genomic_DNA"/>
</dbReference>
<name>A0AAD5VTA6_9AGAR</name>
<evidence type="ECO:0000259" key="2">
    <source>
        <dbReference type="PROSITE" id="PS50097"/>
    </source>
</evidence>
<sequence>MSVSTLPELEEAKPQYHPSFDDEDADTVLSSNDHVLFRLSRITLRKSSGYFRNLFGSAKGQATSNSTVYEIPFPTVPLERVLLLISGLPLAIEKLSFSEVEDMIEVMQFLDTPGPIATMRSSIDVLRQFPNEPISVYGLATKMGWDEVAQKAAEATLPIDIYSTVSKDATRVEKELGHISTSGSLLALFRMHQRRKDIFRQQIRDRTRFQLLCGVCCDPTHWRLLVGRLIEELDHDCSGRSILKPGGIEGMSEATKCWARRPCNTRGCDYRHGLSNKVDTLKKIRSVAEGLPKNLKPEDKGPEAKN</sequence>
<gene>
    <name evidence="3" type="ORF">NP233_g5872</name>
</gene>
<evidence type="ECO:0000313" key="4">
    <source>
        <dbReference type="Proteomes" id="UP001213000"/>
    </source>
</evidence>
<evidence type="ECO:0000256" key="1">
    <source>
        <dbReference type="SAM" id="MobiDB-lite"/>
    </source>
</evidence>
<dbReference type="InterPro" id="IPR000210">
    <property type="entry name" value="BTB/POZ_dom"/>
</dbReference>
<reference evidence="3" key="1">
    <citation type="submission" date="2022-07" db="EMBL/GenBank/DDBJ databases">
        <title>Genome Sequence of Leucocoprinus birnbaumii.</title>
        <authorList>
            <person name="Buettner E."/>
        </authorList>
    </citation>
    <scope>NUCLEOTIDE SEQUENCE</scope>
    <source>
        <strain evidence="3">VT141</strain>
    </source>
</reference>
<feature type="region of interest" description="Disordered" evidence="1">
    <location>
        <begin position="1"/>
        <end position="21"/>
    </location>
</feature>
<accession>A0AAD5VTA6</accession>
<organism evidence="3 4">
    <name type="scientific">Leucocoprinus birnbaumii</name>
    <dbReference type="NCBI Taxonomy" id="56174"/>
    <lineage>
        <taxon>Eukaryota</taxon>
        <taxon>Fungi</taxon>
        <taxon>Dikarya</taxon>
        <taxon>Basidiomycota</taxon>
        <taxon>Agaricomycotina</taxon>
        <taxon>Agaricomycetes</taxon>
        <taxon>Agaricomycetidae</taxon>
        <taxon>Agaricales</taxon>
        <taxon>Agaricineae</taxon>
        <taxon>Agaricaceae</taxon>
        <taxon>Leucocoprinus</taxon>
    </lineage>
</organism>
<evidence type="ECO:0000313" key="3">
    <source>
        <dbReference type="EMBL" id="KAJ3568191.1"/>
    </source>
</evidence>
<protein>
    <recommendedName>
        <fullName evidence="2">BTB domain-containing protein</fullName>
    </recommendedName>
</protein>
<comment type="caution">
    <text evidence="3">The sequence shown here is derived from an EMBL/GenBank/DDBJ whole genome shotgun (WGS) entry which is preliminary data.</text>
</comment>
<feature type="domain" description="BTB" evidence="2">
    <location>
        <begin position="25"/>
        <end position="94"/>
    </location>
</feature>